<dbReference type="PANTHER" id="PTHR24096">
    <property type="entry name" value="LONG-CHAIN-FATTY-ACID--COA LIGASE"/>
    <property type="match status" value="1"/>
</dbReference>
<dbReference type="Pfam" id="PF00501">
    <property type="entry name" value="AMP-binding"/>
    <property type="match status" value="1"/>
</dbReference>
<keyword evidence="4" id="KW-0576">Peroxisome</keyword>
<comment type="caution">
    <text evidence="7">The sequence shown here is derived from an EMBL/GenBank/DDBJ whole genome shotgun (WGS) entry which is preliminary data.</text>
</comment>
<dbReference type="Proteomes" id="UP001367676">
    <property type="component" value="Unassembled WGS sequence"/>
</dbReference>
<protein>
    <submittedName>
        <fullName evidence="7">Uncharacterized protein</fullName>
    </submittedName>
</protein>
<evidence type="ECO:0000256" key="4">
    <source>
        <dbReference type="ARBA" id="ARBA00023140"/>
    </source>
</evidence>
<keyword evidence="3" id="KW-0436">Ligase</keyword>
<dbReference type="InterPro" id="IPR000873">
    <property type="entry name" value="AMP-dep_synth/lig_dom"/>
</dbReference>
<dbReference type="GO" id="GO:0005777">
    <property type="term" value="C:peroxisome"/>
    <property type="evidence" value="ECO:0007669"/>
    <property type="project" value="UniProtKB-SubCell"/>
</dbReference>
<name>A0AAN9TT40_9HEMI</name>
<evidence type="ECO:0000313" key="8">
    <source>
        <dbReference type="Proteomes" id="UP001367676"/>
    </source>
</evidence>
<keyword evidence="8" id="KW-1185">Reference proteome</keyword>
<dbReference type="Gene3D" id="2.30.38.10">
    <property type="entry name" value="Luciferase, Domain 3"/>
    <property type="match status" value="1"/>
</dbReference>
<dbReference type="PANTHER" id="PTHR24096:SF149">
    <property type="entry name" value="AMP-BINDING DOMAIN-CONTAINING PROTEIN-RELATED"/>
    <property type="match status" value="1"/>
</dbReference>
<dbReference type="SUPFAM" id="SSF56801">
    <property type="entry name" value="Acetyl-CoA synthetase-like"/>
    <property type="match status" value="1"/>
</dbReference>
<dbReference type="GO" id="GO:0016405">
    <property type="term" value="F:CoA-ligase activity"/>
    <property type="evidence" value="ECO:0007669"/>
    <property type="project" value="TreeGrafter"/>
</dbReference>
<reference evidence="7 8" key="1">
    <citation type="submission" date="2024-03" db="EMBL/GenBank/DDBJ databases">
        <title>Adaptation during the transition from Ophiocordyceps entomopathogen to insect associate is accompanied by gene loss and intensified selection.</title>
        <authorList>
            <person name="Ward C.M."/>
            <person name="Onetto C.A."/>
            <person name="Borneman A.R."/>
        </authorList>
    </citation>
    <scope>NUCLEOTIDE SEQUENCE [LARGE SCALE GENOMIC DNA]</scope>
    <source>
        <strain evidence="7">AWRI1</strain>
        <tissue evidence="7">Single Adult Female</tissue>
    </source>
</reference>
<proteinExistence type="inferred from homology"/>
<dbReference type="Pfam" id="PF13193">
    <property type="entry name" value="AMP-binding_C"/>
    <property type="match status" value="1"/>
</dbReference>
<dbReference type="PROSITE" id="PS00455">
    <property type="entry name" value="AMP_BINDING"/>
    <property type="match status" value="1"/>
</dbReference>
<comment type="similarity">
    <text evidence="2">Belongs to the ATP-dependent AMP-binding enzyme family.</text>
</comment>
<sequence length="454" mass="51142">MMASENRFECPSILLATWHIGATCTVVNPLYSTDELQHAFQISQPRVVFASSLSFDKVQNIRQICTSIQRIINIDTEDCTLQSATELELNTIKTKIEKIEPTDIATILYSSGTTGLSKGVKLSHKSYIHLMEIYRTEKFMQFPKNNVISGLLPMSHAYGLFVMISSLTLGHTYVLMKRYTGESFLNYVQKYRINTLYIVPAIISFIAKNSIVFDYDLSCVKYISTGGSSIRKEIMEKLKQRLPNAKIFQHYGMTESTTMCLVSQANSKPDSTGKLVPGMMAKVVDIDTGAILGPNKSGELCIKGPLLMNGYCQNKDNVIQGIDEDGWLHTGDVAYFDEDLDFYIIDRIKELIKYKSFQVPPQEIELLLMQHDAVEEVGVVGVPDEETGELPRAYIVKKNGFENVTETDLQQYVAKNISPPKRLRGGVIFVNELPKTALGKISRKDLKKWVQRDI</sequence>
<evidence type="ECO:0000313" key="7">
    <source>
        <dbReference type="EMBL" id="KAK7603658.1"/>
    </source>
</evidence>
<evidence type="ECO:0000256" key="2">
    <source>
        <dbReference type="ARBA" id="ARBA00006432"/>
    </source>
</evidence>
<comment type="subcellular location">
    <subcellularLocation>
        <location evidence="1">Peroxisome</location>
    </subcellularLocation>
</comment>
<dbReference type="InterPro" id="IPR025110">
    <property type="entry name" value="AMP-bd_C"/>
</dbReference>
<feature type="domain" description="AMP-binding enzyme C-terminal" evidence="6">
    <location>
        <begin position="363"/>
        <end position="440"/>
    </location>
</feature>
<feature type="domain" description="AMP-dependent synthetase/ligase" evidence="5">
    <location>
        <begin position="3"/>
        <end position="311"/>
    </location>
</feature>
<dbReference type="Gene3D" id="3.40.50.980">
    <property type="match status" value="2"/>
</dbReference>
<dbReference type="EMBL" id="JBBCAQ010000006">
    <property type="protein sequence ID" value="KAK7603658.1"/>
    <property type="molecule type" value="Genomic_DNA"/>
</dbReference>
<accession>A0AAN9TT40</accession>
<dbReference type="InterPro" id="IPR045851">
    <property type="entry name" value="AMP-bd_C_sf"/>
</dbReference>
<dbReference type="Gene3D" id="3.30.300.30">
    <property type="match status" value="1"/>
</dbReference>
<dbReference type="InterPro" id="IPR020845">
    <property type="entry name" value="AMP-binding_CS"/>
</dbReference>
<evidence type="ECO:0000256" key="3">
    <source>
        <dbReference type="ARBA" id="ARBA00022598"/>
    </source>
</evidence>
<evidence type="ECO:0000256" key="1">
    <source>
        <dbReference type="ARBA" id="ARBA00004275"/>
    </source>
</evidence>
<evidence type="ECO:0000259" key="6">
    <source>
        <dbReference type="Pfam" id="PF13193"/>
    </source>
</evidence>
<gene>
    <name evidence="7" type="ORF">V9T40_003657</name>
</gene>
<evidence type="ECO:0000259" key="5">
    <source>
        <dbReference type="Pfam" id="PF00501"/>
    </source>
</evidence>
<dbReference type="AlphaFoldDB" id="A0AAN9TT40"/>
<dbReference type="FunFam" id="3.30.300.30:FF:000007">
    <property type="entry name" value="4-coumarate--CoA ligase 2"/>
    <property type="match status" value="1"/>
</dbReference>
<organism evidence="7 8">
    <name type="scientific">Parthenolecanium corni</name>
    <dbReference type="NCBI Taxonomy" id="536013"/>
    <lineage>
        <taxon>Eukaryota</taxon>
        <taxon>Metazoa</taxon>
        <taxon>Ecdysozoa</taxon>
        <taxon>Arthropoda</taxon>
        <taxon>Hexapoda</taxon>
        <taxon>Insecta</taxon>
        <taxon>Pterygota</taxon>
        <taxon>Neoptera</taxon>
        <taxon>Paraneoptera</taxon>
        <taxon>Hemiptera</taxon>
        <taxon>Sternorrhyncha</taxon>
        <taxon>Coccoidea</taxon>
        <taxon>Coccidae</taxon>
        <taxon>Parthenolecanium</taxon>
    </lineage>
</organism>